<dbReference type="AlphaFoldDB" id="A0A4S2FM14"/>
<proteinExistence type="predicted"/>
<dbReference type="Proteomes" id="UP000310760">
    <property type="component" value="Unassembled WGS sequence"/>
</dbReference>
<sequence length="323" mass="37083">MTMTDISVLKGNTIELHYWFNDNSHTMNAIVFNKCEYEFLGIAKEISQKLKVDVEIEIEPLGEGGLRSWFRFKSNDKNALKVGVVLYLITNVLGTPLTTTLDELTRMAIQSVFESEEIKQLKEQKKVAELKYDIAKIETETARLSRSIDENVVKKKRSNYFEVISGCNKVDKVSVSITDASKSNLYFQKEINKVDFPNYIMTSDEIEPDNDENAIIEIVSPVLKKGKYKWTGIYNGEVIPFTMKSNEFKTLVQTGKVLFKNGSSINCHLITHKKINAEGEVRISGYEVLLVNHYFENDKPVETPEGKRKRQIKEDEEKQLKLF</sequence>
<gene>
    <name evidence="3" type="ORF">E5339_10975</name>
</gene>
<evidence type="ECO:0000313" key="3">
    <source>
        <dbReference type="EMBL" id="TGY70065.1"/>
    </source>
</evidence>
<feature type="coiled-coil region" evidence="1">
    <location>
        <begin position="111"/>
        <end position="138"/>
    </location>
</feature>
<evidence type="ECO:0000256" key="2">
    <source>
        <dbReference type="SAM" id="MobiDB-lite"/>
    </source>
</evidence>
<evidence type="ECO:0000313" key="4">
    <source>
        <dbReference type="Proteomes" id="UP000310760"/>
    </source>
</evidence>
<reference evidence="3 4" key="1">
    <citation type="submission" date="2019-04" db="EMBL/GenBank/DDBJ databases">
        <title>Microbes associate with the intestines of laboratory mice.</title>
        <authorList>
            <person name="Navarre W."/>
            <person name="Wong E."/>
            <person name="Huang K."/>
            <person name="Tropini C."/>
            <person name="Ng K."/>
            <person name="Yu B."/>
        </authorList>
    </citation>
    <scope>NUCLEOTIDE SEQUENCE [LARGE SCALE GENOMIC DNA]</scope>
    <source>
        <strain evidence="3 4">NM22_B1</strain>
    </source>
</reference>
<keyword evidence="1" id="KW-0175">Coiled coil</keyword>
<dbReference type="EMBL" id="SRYJ01000022">
    <property type="protein sequence ID" value="TGY70065.1"/>
    <property type="molecule type" value="Genomic_DNA"/>
</dbReference>
<protein>
    <submittedName>
        <fullName evidence="3">Uncharacterized protein</fullName>
    </submittedName>
</protein>
<feature type="region of interest" description="Disordered" evidence="2">
    <location>
        <begin position="301"/>
        <end position="323"/>
    </location>
</feature>
<name>A0A4S2FM14_9BACT</name>
<organism evidence="3 4">
    <name type="scientific">Phocaeicola sartorii</name>
    <dbReference type="NCBI Taxonomy" id="671267"/>
    <lineage>
        <taxon>Bacteria</taxon>
        <taxon>Pseudomonadati</taxon>
        <taxon>Bacteroidota</taxon>
        <taxon>Bacteroidia</taxon>
        <taxon>Bacteroidales</taxon>
        <taxon>Bacteroidaceae</taxon>
        <taxon>Phocaeicola</taxon>
    </lineage>
</organism>
<comment type="caution">
    <text evidence="3">The sequence shown here is derived from an EMBL/GenBank/DDBJ whole genome shotgun (WGS) entry which is preliminary data.</text>
</comment>
<accession>A0A4S2FM14</accession>
<dbReference type="RefSeq" id="WP_289706051.1">
    <property type="nucleotide sequence ID" value="NZ_CAOOJZ010000004.1"/>
</dbReference>
<evidence type="ECO:0000256" key="1">
    <source>
        <dbReference type="SAM" id="Coils"/>
    </source>
</evidence>